<accession>A0AAG5DGX3</accession>
<sequence>MSKRSKDLPLVESIEPQHESKTQLLVKLKIEPLKEEEEAHSASKQTSYPYDEDMIDGHSSTTDGYLLESIDFEEPYHSDERSIQSDCPTAGGRRKTKACRKYTFCSTCGKYIRNIEEHRRMHLNIRLQHCPYCEKSFVHRSNFYTHLNIHTRKRTYKCTLCSSEFNSPHGLKQHQARHSDTKHECLECGKQFVRMSYLRIHHQRVHEPRIRHTCLICDKQFLDLAHVAKHMEVHNNEDLLECGICRRAYKARKNLLRHMRVAHPECVELSDPS</sequence>
<dbReference type="GO" id="GO:0001227">
    <property type="term" value="F:DNA-binding transcription repressor activity, RNA polymerase II-specific"/>
    <property type="evidence" value="ECO:0007669"/>
    <property type="project" value="TreeGrafter"/>
</dbReference>
<dbReference type="Pfam" id="PF00096">
    <property type="entry name" value="zf-C2H2"/>
    <property type="match status" value="3"/>
</dbReference>
<organism evidence="10 11">
    <name type="scientific">Anopheles atroparvus</name>
    <name type="common">European mosquito</name>
    <dbReference type="NCBI Taxonomy" id="41427"/>
    <lineage>
        <taxon>Eukaryota</taxon>
        <taxon>Metazoa</taxon>
        <taxon>Ecdysozoa</taxon>
        <taxon>Arthropoda</taxon>
        <taxon>Hexapoda</taxon>
        <taxon>Insecta</taxon>
        <taxon>Pterygota</taxon>
        <taxon>Neoptera</taxon>
        <taxon>Endopterygota</taxon>
        <taxon>Diptera</taxon>
        <taxon>Nematocera</taxon>
        <taxon>Culicoidea</taxon>
        <taxon>Culicidae</taxon>
        <taxon>Anophelinae</taxon>
        <taxon>Anopheles</taxon>
    </lineage>
</organism>
<protein>
    <recommendedName>
        <fullName evidence="9">C2H2-type domain-containing protein</fullName>
    </recommendedName>
</protein>
<keyword evidence="8" id="KW-0863">Zinc-finger</keyword>
<keyword evidence="11" id="KW-1185">Reference proteome</keyword>
<evidence type="ECO:0000256" key="7">
    <source>
        <dbReference type="ARBA" id="ARBA00023242"/>
    </source>
</evidence>
<dbReference type="GO" id="GO:0002682">
    <property type="term" value="P:regulation of immune system process"/>
    <property type="evidence" value="ECO:0007669"/>
    <property type="project" value="TreeGrafter"/>
</dbReference>
<proteinExistence type="predicted"/>
<keyword evidence="7" id="KW-0539">Nucleus</keyword>
<dbReference type="SUPFAM" id="SSF57667">
    <property type="entry name" value="beta-beta-alpha zinc fingers"/>
    <property type="match status" value="3"/>
</dbReference>
<feature type="domain" description="C2H2-type" evidence="9">
    <location>
        <begin position="240"/>
        <end position="263"/>
    </location>
</feature>
<feature type="domain" description="C2H2-type" evidence="9">
    <location>
        <begin position="156"/>
        <end position="183"/>
    </location>
</feature>
<dbReference type="PROSITE" id="PS50157">
    <property type="entry name" value="ZINC_FINGER_C2H2_2"/>
    <property type="match status" value="5"/>
</dbReference>
<keyword evidence="6" id="KW-0804">Transcription</keyword>
<evidence type="ECO:0000256" key="5">
    <source>
        <dbReference type="ARBA" id="ARBA00023015"/>
    </source>
</evidence>
<dbReference type="InterPro" id="IPR036236">
    <property type="entry name" value="Znf_C2H2_sf"/>
</dbReference>
<reference evidence="10" key="1">
    <citation type="submission" date="2024-04" db="UniProtKB">
        <authorList>
            <consortium name="EnsemblMetazoa"/>
        </authorList>
    </citation>
    <scope>IDENTIFICATION</scope>
    <source>
        <strain evidence="10">EBRO</strain>
    </source>
</reference>
<dbReference type="GO" id="GO:0008270">
    <property type="term" value="F:zinc ion binding"/>
    <property type="evidence" value="ECO:0007669"/>
    <property type="project" value="UniProtKB-KW"/>
</dbReference>
<comment type="subcellular location">
    <subcellularLocation>
        <location evidence="1">Nucleus</location>
    </subcellularLocation>
</comment>
<name>A0AAG5DGX3_ANOAO</name>
<evidence type="ECO:0000256" key="2">
    <source>
        <dbReference type="ARBA" id="ARBA00022723"/>
    </source>
</evidence>
<dbReference type="GO" id="GO:0001817">
    <property type="term" value="P:regulation of cytokine production"/>
    <property type="evidence" value="ECO:0007669"/>
    <property type="project" value="TreeGrafter"/>
</dbReference>
<keyword evidence="5" id="KW-0805">Transcription regulation</keyword>
<dbReference type="PANTHER" id="PTHR24399:SF23">
    <property type="entry name" value="C2H2-TYPE DOMAIN-CONTAINING PROTEIN"/>
    <property type="match status" value="1"/>
</dbReference>
<dbReference type="GO" id="GO:0005654">
    <property type="term" value="C:nucleoplasm"/>
    <property type="evidence" value="ECO:0007669"/>
    <property type="project" value="TreeGrafter"/>
</dbReference>
<dbReference type="SMART" id="SM00355">
    <property type="entry name" value="ZnF_C2H2"/>
    <property type="match status" value="6"/>
</dbReference>
<dbReference type="Pfam" id="PF13894">
    <property type="entry name" value="zf-C2H2_4"/>
    <property type="match status" value="1"/>
</dbReference>
<dbReference type="InterPro" id="IPR013087">
    <property type="entry name" value="Znf_C2H2_type"/>
</dbReference>
<evidence type="ECO:0000259" key="9">
    <source>
        <dbReference type="PROSITE" id="PS50157"/>
    </source>
</evidence>
<keyword evidence="2" id="KW-0479">Metal-binding</keyword>
<evidence type="ECO:0000313" key="10">
    <source>
        <dbReference type="EnsemblMetazoa" id="ENSAATROPP010472"/>
    </source>
</evidence>
<keyword evidence="3" id="KW-0677">Repeat</keyword>
<dbReference type="PROSITE" id="PS00028">
    <property type="entry name" value="ZINC_FINGER_C2H2_1"/>
    <property type="match status" value="5"/>
</dbReference>
<dbReference type="AlphaFoldDB" id="A0AAG5DGX3"/>
<feature type="domain" description="C2H2-type" evidence="9">
    <location>
        <begin position="183"/>
        <end position="206"/>
    </location>
</feature>
<dbReference type="PANTHER" id="PTHR24399">
    <property type="entry name" value="ZINC FINGER AND BTB DOMAIN-CONTAINING"/>
    <property type="match status" value="1"/>
</dbReference>
<evidence type="ECO:0000256" key="1">
    <source>
        <dbReference type="ARBA" id="ARBA00004123"/>
    </source>
</evidence>
<evidence type="ECO:0000313" key="11">
    <source>
        <dbReference type="Proteomes" id="UP000075880"/>
    </source>
</evidence>
<evidence type="ECO:0000256" key="8">
    <source>
        <dbReference type="PROSITE-ProRule" id="PRU00042"/>
    </source>
</evidence>
<dbReference type="Proteomes" id="UP000075880">
    <property type="component" value="Unassembled WGS sequence"/>
</dbReference>
<evidence type="ECO:0000256" key="3">
    <source>
        <dbReference type="ARBA" id="ARBA00022737"/>
    </source>
</evidence>
<feature type="domain" description="C2H2-type" evidence="9">
    <location>
        <begin position="128"/>
        <end position="155"/>
    </location>
</feature>
<evidence type="ECO:0000256" key="4">
    <source>
        <dbReference type="ARBA" id="ARBA00022833"/>
    </source>
</evidence>
<dbReference type="GO" id="GO:0000978">
    <property type="term" value="F:RNA polymerase II cis-regulatory region sequence-specific DNA binding"/>
    <property type="evidence" value="ECO:0007669"/>
    <property type="project" value="TreeGrafter"/>
</dbReference>
<dbReference type="EnsemblMetazoa" id="ENSAATROPT011576">
    <property type="protein sequence ID" value="ENSAATROPP010472"/>
    <property type="gene ID" value="ENSAATROPG009427"/>
</dbReference>
<keyword evidence="4" id="KW-0862">Zinc</keyword>
<dbReference type="Gene3D" id="3.30.160.60">
    <property type="entry name" value="Classic Zinc Finger"/>
    <property type="match status" value="4"/>
</dbReference>
<feature type="domain" description="C2H2-type" evidence="9">
    <location>
        <begin position="212"/>
        <end position="239"/>
    </location>
</feature>
<evidence type="ECO:0000256" key="6">
    <source>
        <dbReference type="ARBA" id="ARBA00023163"/>
    </source>
</evidence>